<dbReference type="PROSITE" id="PS51186">
    <property type="entry name" value="GNAT"/>
    <property type="match status" value="1"/>
</dbReference>
<evidence type="ECO:0000256" key="1">
    <source>
        <dbReference type="ARBA" id="ARBA00022679"/>
    </source>
</evidence>
<gene>
    <name evidence="4" type="ORF">GGR95_000121</name>
</gene>
<dbReference type="CDD" id="cd04301">
    <property type="entry name" value="NAT_SF"/>
    <property type="match status" value="1"/>
</dbReference>
<evidence type="ECO:0000259" key="3">
    <source>
        <dbReference type="PROSITE" id="PS51186"/>
    </source>
</evidence>
<keyword evidence="5" id="KW-1185">Reference proteome</keyword>
<dbReference type="Proteomes" id="UP000530268">
    <property type="component" value="Unassembled WGS sequence"/>
</dbReference>
<keyword evidence="2" id="KW-0012">Acyltransferase</keyword>
<dbReference type="InterPro" id="IPR016181">
    <property type="entry name" value="Acyl_CoA_acyltransferase"/>
</dbReference>
<dbReference type="GO" id="GO:0016747">
    <property type="term" value="F:acyltransferase activity, transferring groups other than amino-acyl groups"/>
    <property type="evidence" value="ECO:0007669"/>
    <property type="project" value="InterPro"/>
</dbReference>
<evidence type="ECO:0000313" key="4">
    <source>
        <dbReference type="EMBL" id="MBB3992502.1"/>
    </source>
</evidence>
<keyword evidence="1" id="KW-0808">Transferase</keyword>
<dbReference type="AlphaFoldDB" id="A0A7W6E4F1"/>
<feature type="domain" description="N-acetyltransferase" evidence="3">
    <location>
        <begin position="39"/>
        <end position="192"/>
    </location>
</feature>
<sequence>MTLENGLFDVPAGKLPVIITHLQMHAAPALKDITLPEGVTFRQVTPTLEWYRDVFNRVGTQEWLWTERLELTDTDLQAILDNPDVAFFTLSKDGQDEALLELDFRQKDECELAYFGMTRALIGSGAGRYLMNQAITRAWAQNITRFHVHTCTADSPQAVGFYIRSGFTPFKRQIEIEDDPRLTGFLPRDTAPAIPII</sequence>
<proteinExistence type="predicted"/>
<evidence type="ECO:0000256" key="2">
    <source>
        <dbReference type="ARBA" id="ARBA00023315"/>
    </source>
</evidence>
<dbReference type="PANTHER" id="PTHR43800:SF1">
    <property type="entry name" value="PEPTIDYL-LYSINE N-ACETYLTRANSFERASE YJAB"/>
    <property type="match status" value="1"/>
</dbReference>
<evidence type="ECO:0000313" key="5">
    <source>
        <dbReference type="Proteomes" id="UP000530268"/>
    </source>
</evidence>
<dbReference type="RefSeq" id="WP_184561722.1">
    <property type="nucleotide sequence ID" value="NZ_JACIEI010000001.1"/>
</dbReference>
<organism evidence="4 5">
    <name type="scientific">Sulfitobacter undariae</name>
    <dbReference type="NCBI Taxonomy" id="1563671"/>
    <lineage>
        <taxon>Bacteria</taxon>
        <taxon>Pseudomonadati</taxon>
        <taxon>Pseudomonadota</taxon>
        <taxon>Alphaproteobacteria</taxon>
        <taxon>Rhodobacterales</taxon>
        <taxon>Roseobacteraceae</taxon>
        <taxon>Sulfitobacter</taxon>
    </lineage>
</organism>
<dbReference type="PANTHER" id="PTHR43800">
    <property type="entry name" value="PEPTIDYL-LYSINE N-ACETYLTRANSFERASE YJAB"/>
    <property type="match status" value="1"/>
</dbReference>
<accession>A0A7W6E4F1</accession>
<dbReference type="InterPro" id="IPR000182">
    <property type="entry name" value="GNAT_dom"/>
</dbReference>
<comment type="caution">
    <text evidence="4">The sequence shown here is derived from an EMBL/GenBank/DDBJ whole genome shotgun (WGS) entry which is preliminary data.</text>
</comment>
<name>A0A7W6E4F1_9RHOB</name>
<dbReference type="SUPFAM" id="SSF55729">
    <property type="entry name" value="Acyl-CoA N-acyltransferases (Nat)"/>
    <property type="match status" value="1"/>
</dbReference>
<dbReference type="EMBL" id="JACIEI010000001">
    <property type="protein sequence ID" value="MBB3992502.1"/>
    <property type="molecule type" value="Genomic_DNA"/>
</dbReference>
<dbReference type="Pfam" id="PF00583">
    <property type="entry name" value="Acetyltransf_1"/>
    <property type="match status" value="1"/>
</dbReference>
<reference evidence="4 5" key="1">
    <citation type="submission" date="2020-08" db="EMBL/GenBank/DDBJ databases">
        <title>Genomic Encyclopedia of Type Strains, Phase IV (KMG-IV): sequencing the most valuable type-strain genomes for metagenomic binning, comparative biology and taxonomic classification.</title>
        <authorList>
            <person name="Goeker M."/>
        </authorList>
    </citation>
    <scope>NUCLEOTIDE SEQUENCE [LARGE SCALE GENOMIC DNA]</scope>
    <source>
        <strain evidence="4 5">DSM 102234</strain>
    </source>
</reference>
<dbReference type="Gene3D" id="3.40.630.30">
    <property type="match status" value="1"/>
</dbReference>
<protein>
    <recommendedName>
        <fullName evidence="3">N-acetyltransferase domain-containing protein</fullName>
    </recommendedName>
</protein>